<feature type="domain" description="N-acetyltransferase" evidence="4">
    <location>
        <begin position="1"/>
        <end position="132"/>
    </location>
</feature>
<dbReference type="PANTHER" id="PTHR43877:SF2">
    <property type="entry name" value="AMINOALKYLPHOSPHONATE N-ACETYLTRANSFERASE-RELATED"/>
    <property type="match status" value="1"/>
</dbReference>
<protein>
    <submittedName>
        <fullName evidence="5">GNAT family N-acetyltransferase</fullName>
    </submittedName>
</protein>
<dbReference type="InterPro" id="IPR016181">
    <property type="entry name" value="Acyl_CoA_acyltransferase"/>
</dbReference>
<proteinExistence type="predicted"/>
<sequence>MRDFYAIDGYPIDVEVSKVLFSQFISDEKLGRAWLIEQDGNVLGYIILTFIFSFEFAGKIAFVDELYIKQEARGKGLGKSSIDFIKLEAEKLGLKLLYLEVEHHNSNAKKLYLGKGFSEHKRQLLIHKINNNNNQ</sequence>
<keyword evidence="2" id="KW-0012">Acyltransferase</keyword>
<evidence type="ECO:0000313" key="5">
    <source>
        <dbReference type="EMBL" id="NYA71690.1"/>
    </source>
</evidence>
<dbReference type="PANTHER" id="PTHR43877">
    <property type="entry name" value="AMINOALKYLPHOSPHONATE N-ACETYLTRANSFERASE-RELATED-RELATED"/>
    <property type="match status" value="1"/>
</dbReference>
<dbReference type="InterPro" id="IPR000182">
    <property type="entry name" value="GNAT_dom"/>
</dbReference>
<keyword evidence="3" id="KW-1133">Transmembrane helix</keyword>
<dbReference type="PROSITE" id="PS51186">
    <property type="entry name" value="GNAT"/>
    <property type="match status" value="1"/>
</dbReference>
<keyword evidence="3" id="KW-0472">Membrane</keyword>
<organism evidence="5 6">
    <name type="scientific">Flavobacterium agri</name>
    <dbReference type="NCBI Taxonomy" id="2743471"/>
    <lineage>
        <taxon>Bacteria</taxon>
        <taxon>Pseudomonadati</taxon>
        <taxon>Bacteroidota</taxon>
        <taxon>Flavobacteriia</taxon>
        <taxon>Flavobacteriales</taxon>
        <taxon>Flavobacteriaceae</taxon>
        <taxon>Flavobacterium</taxon>
    </lineage>
</organism>
<dbReference type="InterPro" id="IPR050832">
    <property type="entry name" value="Bact_Acetyltransf"/>
</dbReference>
<evidence type="ECO:0000256" key="3">
    <source>
        <dbReference type="SAM" id="Phobius"/>
    </source>
</evidence>
<name>A0A7Y8Y5K5_9FLAO</name>
<gene>
    <name evidence="5" type="ORF">HZF10_12215</name>
</gene>
<evidence type="ECO:0000313" key="6">
    <source>
        <dbReference type="Proteomes" id="UP000535020"/>
    </source>
</evidence>
<dbReference type="Gene3D" id="3.40.630.30">
    <property type="match status" value="1"/>
</dbReference>
<dbReference type="EMBL" id="JACBJI010000005">
    <property type="protein sequence ID" value="NYA71690.1"/>
    <property type="molecule type" value="Genomic_DNA"/>
</dbReference>
<dbReference type="AlphaFoldDB" id="A0A7Y8Y5K5"/>
<evidence type="ECO:0000259" key="4">
    <source>
        <dbReference type="PROSITE" id="PS51186"/>
    </source>
</evidence>
<evidence type="ECO:0000256" key="2">
    <source>
        <dbReference type="ARBA" id="ARBA00023315"/>
    </source>
</evidence>
<feature type="transmembrane region" description="Helical" evidence="3">
    <location>
        <begin position="42"/>
        <end position="63"/>
    </location>
</feature>
<dbReference type="CDD" id="cd04301">
    <property type="entry name" value="NAT_SF"/>
    <property type="match status" value="1"/>
</dbReference>
<dbReference type="GO" id="GO:0016747">
    <property type="term" value="F:acyltransferase activity, transferring groups other than amino-acyl groups"/>
    <property type="evidence" value="ECO:0007669"/>
    <property type="project" value="InterPro"/>
</dbReference>
<dbReference type="Pfam" id="PF00583">
    <property type="entry name" value="Acetyltransf_1"/>
    <property type="match status" value="1"/>
</dbReference>
<keyword evidence="6" id="KW-1185">Reference proteome</keyword>
<dbReference type="Proteomes" id="UP000535020">
    <property type="component" value="Unassembled WGS sequence"/>
</dbReference>
<dbReference type="SUPFAM" id="SSF55729">
    <property type="entry name" value="Acyl-CoA N-acyltransferases (Nat)"/>
    <property type="match status" value="1"/>
</dbReference>
<keyword evidence="3" id="KW-0812">Transmembrane</keyword>
<comment type="caution">
    <text evidence="5">The sequence shown here is derived from an EMBL/GenBank/DDBJ whole genome shotgun (WGS) entry which is preliminary data.</text>
</comment>
<reference evidence="5 6" key="1">
    <citation type="submission" date="2020-07" db="EMBL/GenBank/DDBJ databases">
        <authorList>
            <person name="Sun Q."/>
        </authorList>
    </citation>
    <scope>NUCLEOTIDE SEQUENCE [LARGE SCALE GENOMIC DNA]</scope>
    <source>
        <strain evidence="5 6">MAH-1</strain>
    </source>
</reference>
<accession>A0A7Y8Y5K5</accession>
<evidence type="ECO:0000256" key="1">
    <source>
        <dbReference type="ARBA" id="ARBA00022679"/>
    </source>
</evidence>
<keyword evidence="1 5" id="KW-0808">Transferase</keyword>